<dbReference type="InterPro" id="IPR038718">
    <property type="entry name" value="SNF2-like_sf"/>
</dbReference>
<dbReference type="EMBL" id="CP036272">
    <property type="protein sequence ID" value="QDT60038.1"/>
    <property type="molecule type" value="Genomic_DNA"/>
</dbReference>
<gene>
    <name evidence="4" type="primary">rapA</name>
    <name evidence="4" type="ORF">SV7mr_25550</name>
</gene>
<organism evidence="4 5">
    <name type="scientific">Stieleria bergensis</name>
    <dbReference type="NCBI Taxonomy" id="2528025"/>
    <lineage>
        <taxon>Bacteria</taxon>
        <taxon>Pseudomonadati</taxon>
        <taxon>Planctomycetota</taxon>
        <taxon>Planctomycetia</taxon>
        <taxon>Pirellulales</taxon>
        <taxon>Pirellulaceae</taxon>
        <taxon>Stieleria</taxon>
    </lineage>
</organism>
<dbReference type="CDD" id="cd18012">
    <property type="entry name" value="DEXQc_arch_SWI2_SNF2"/>
    <property type="match status" value="1"/>
</dbReference>
<dbReference type="InterPro" id="IPR049730">
    <property type="entry name" value="SNF2/RAD54-like_C"/>
</dbReference>
<dbReference type="CDD" id="cd18793">
    <property type="entry name" value="SF2_C_SNF"/>
    <property type="match status" value="1"/>
</dbReference>
<dbReference type="GO" id="GO:0005524">
    <property type="term" value="F:ATP binding"/>
    <property type="evidence" value="ECO:0007669"/>
    <property type="project" value="InterPro"/>
</dbReference>
<dbReference type="PROSITE" id="PS51194">
    <property type="entry name" value="HELICASE_CTER"/>
    <property type="match status" value="1"/>
</dbReference>
<reference evidence="4 5" key="1">
    <citation type="submission" date="2019-02" db="EMBL/GenBank/DDBJ databases">
        <title>Deep-cultivation of Planctomycetes and their phenomic and genomic characterization uncovers novel biology.</title>
        <authorList>
            <person name="Wiegand S."/>
            <person name="Jogler M."/>
            <person name="Boedeker C."/>
            <person name="Pinto D."/>
            <person name="Vollmers J."/>
            <person name="Rivas-Marin E."/>
            <person name="Kohn T."/>
            <person name="Peeters S.H."/>
            <person name="Heuer A."/>
            <person name="Rast P."/>
            <person name="Oberbeckmann S."/>
            <person name="Bunk B."/>
            <person name="Jeske O."/>
            <person name="Meyerdierks A."/>
            <person name="Storesund J.E."/>
            <person name="Kallscheuer N."/>
            <person name="Luecker S."/>
            <person name="Lage O.M."/>
            <person name="Pohl T."/>
            <person name="Merkel B.J."/>
            <person name="Hornburger P."/>
            <person name="Mueller R.-W."/>
            <person name="Bruemmer F."/>
            <person name="Labrenz M."/>
            <person name="Spormann A.M."/>
            <person name="Op den Camp H."/>
            <person name="Overmann J."/>
            <person name="Amann R."/>
            <person name="Jetten M.S.M."/>
            <person name="Mascher T."/>
            <person name="Medema M.H."/>
            <person name="Devos D.P."/>
            <person name="Kaster A.-K."/>
            <person name="Ovreas L."/>
            <person name="Rohde M."/>
            <person name="Galperin M.Y."/>
            <person name="Jogler C."/>
        </authorList>
    </citation>
    <scope>NUCLEOTIDE SEQUENCE [LARGE SCALE GENOMIC DNA]</scope>
    <source>
        <strain evidence="4 5">SV_7m_r</strain>
    </source>
</reference>
<dbReference type="Pfam" id="PF00176">
    <property type="entry name" value="SNF2-rel_dom"/>
    <property type="match status" value="1"/>
</dbReference>
<dbReference type="Proteomes" id="UP000315003">
    <property type="component" value="Chromosome"/>
</dbReference>
<dbReference type="Pfam" id="PF00271">
    <property type="entry name" value="Helicase_C"/>
    <property type="match status" value="1"/>
</dbReference>
<dbReference type="InterPro" id="IPR001650">
    <property type="entry name" value="Helicase_C-like"/>
</dbReference>
<dbReference type="InterPro" id="IPR014001">
    <property type="entry name" value="Helicase_ATP-bd"/>
</dbReference>
<dbReference type="Gene3D" id="3.40.50.10810">
    <property type="entry name" value="Tandem AAA-ATPase domain"/>
    <property type="match status" value="1"/>
</dbReference>
<evidence type="ECO:0000313" key="4">
    <source>
        <dbReference type="EMBL" id="QDT60038.1"/>
    </source>
</evidence>
<dbReference type="EC" id="3.6.4.-" evidence="4"/>
<evidence type="ECO:0000259" key="3">
    <source>
        <dbReference type="PROSITE" id="PS51194"/>
    </source>
</evidence>
<evidence type="ECO:0000313" key="5">
    <source>
        <dbReference type="Proteomes" id="UP000315003"/>
    </source>
</evidence>
<protein>
    <submittedName>
        <fullName evidence="4">RNA polymerase-associated protein RapA</fullName>
        <ecNumber evidence="4">3.6.4.-</ecNumber>
    </submittedName>
</protein>
<feature type="domain" description="Helicase C-terminal" evidence="3">
    <location>
        <begin position="958"/>
        <end position="1116"/>
    </location>
</feature>
<keyword evidence="1 4" id="KW-0378">Hydrolase</keyword>
<evidence type="ECO:0000256" key="1">
    <source>
        <dbReference type="ARBA" id="ARBA00022801"/>
    </source>
</evidence>
<feature type="domain" description="Helicase ATP-binding" evidence="2">
    <location>
        <begin position="678"/>
        <end position="834"/>
    </location>
</feature>
<dbReference type="SUPFAM" id="SSF52540">
    <property type="entry name" value="P-loop containing nucleoside triphosphate hydrolases"/>
    <property type="match status" value="2"/>
</dbReference>
<proteinExistence type="predicted"/>
<dbReference type="PROSITE" id="PS51192">
    <property type="entry name" value="HELICASE_ATP_BIND_1"/>
    <property type="match status" value="1"/>
</dbReference>
<dbReference type="RefSeq" id="WP_419188426.1">
    <property type="nucleotide sequence ID" value="NZ_CP036272.1"/>
</dbReference>
<dbReference type="InterPro" id="IPR000330">
    <property type="entry name" value="SNF2_N"/>
</dbReference>
<accession>A0A517SV95</accession>
<name>A0A517SV95_9BACT</name>
<evidence type="ECO:0000259" key="2">
    <source>
        <dbReference type="PROSITE" id="PS51192"/>
    </source>
</evidence>
<dbReference type="InterPro" id="IPR027417">
    <property type="entry name" value="P-loop_NTPase"/>
</dbReference>
<dbReference type="AlphaFoldDB" id="A0A517SV95"/>
<dbReference type="SMART" id="SM00490">
    <property type="entry name" value="HELICc"/>
    <property type="match status" value="1"/>
</dbReference>
<dbReference type="Gene3D" id="3.40.50.300">
    <property type="entry name" value="P-loop containing nucleotide triphosphate hydrolases"/>
    <property type="match status" value="1"/>
</dbReference>
<sequence>MRQITNSEVVDFRAELDQTISELVDEHDDDLDKRAALLSVESASLRAEEDLIGLDFFVTTPNRDRSQVALQLVDLLDPIFGNDGGEHPEIEAFCECGAALIPEDERDEDSLFRSRCSCTLAAAWWLQEQVRKQKSYDDLVGFFATLADDPVADGSDIASELLAIAHRVAATVSEEQLVIQWRFECHSAFRFATVGLTPYVQKLKKNGKGYTKGKRTSTNELLRRPSVLSELDRRICQIIERVHHGSGNDQEMMLSAVHLLARHGNVAWDDNDGEEIQVLDGQLSLRLEPIHSAVNESGEEFGGLEESDPTTETAHYSIRMCVPGIDVDISQCSVFYFTEQNSQPLVLFIDRNSNRLILAHVHPGLPREAYNFLETRDFGSVVLDRESAHELTKSITTLNRLLPVHLPDELAGPVLDLEPELLIELRPRGGAGLLVRLSIFDQRLIETLTPGSGESIYNTVLDDGPVRLRRDLSGECVLANKTVEQFQLHELSSDGAYRWIALTDQQALEFLSRLYEAGEDAPRMIWPEGESLRIRGTIAPSSLRVQIDDSQDWFGVSGTVDIGGKQIALKDLLDAVTQRRNLVRVGDREFAQISDTFRNRLEQLGDTLVYENGEMKVADAAVPAVADLLGADVPLEVTARWNSVIDTLEALGDYHPDKPESLDVDYRDYQMDGFHWLARLSHWGVGGILADDMGLGKTVQALGVLSQRGAGGPALVIAPTSVGGNWLRETERFAKALNPILYRDGNRQQMIESAGPNDVLIASYQLVQRDAQKFQSRQWNTLVLDEAQFVKNAQTKTARAIRDLAANWRLALSGTPLENHLGELWSLMRTISPGLLGSWDRFRTRFADPIERHKDDQRRESLARLVRPFILRRTKNNVLKELPRRTDITLQAHLGDEERGRYDEARVAALSELSDQVDEKAGEHRMRTLAWLTKLRQLSCHPRLVDRTWSASSAKLNLFGDLVDELRDGDHRALVFSQFVKHLGLVRELLDERGISYQYLDGATPAKERQRRVDAFQEGEGELFLISLKAGGTGLNLTAADYVIHMDPWWNPAVEDQATDRAHRIGQTRPVTVYRLVAAGTIEEKILEMHADKRELVAGVLDGTDRAAKMDTADLIRLIKSGDA</sequence>
<dbReference type="SMART" id="SM00487">
    <property type="entry name" value="DEXDc"/>
    <property type="match status" value="1"/>
</dbReference>
<keyword evidence="5" id="KW-1185">Reference proteome</keyword>
<dbReference type="PANTHER" id="PTHR10799">
    <property type="entry name" value="SNF2/RAD54 HELICASE FAMILY"/>
    <property type="match status" value="1"/>
</dbReference>
<dbReference type="GO" id="GO:0016787">
    <property type="term" value="F:hydrolase activity"/>
    <property type="evidence" value="ECO:0007669"/>
    <property type="project" value="UniProtKB-KW"/>
</dbReference>